<gene>
    <name evidence="2" type="ORF">EJD97_017130</name>
</gene>
<protein>
    <submittedName>
        <fullName evidence="2">Uncharacterized protein</fullName>
    </submittedName>
</protein>
<name>A0A6N2B8D3_SOLCI</name>
<organism evidence="2">
    <name type="scientific">Solanum chilense</name>
    <name type="common">Tomato</name>
    <name type="synonym">Lycopersicon chilense</name>
    <dbReference type="NCBI Taxonomy" id="4083"/>
    <lineage>
        <taxon>Eukaryota</taxon>
        <taxon>Viridiplantae</taxon>
        <taxon>Streptophyta</taxon>
        <taxon>Embryophyta</taxon>
        <taxon>Tracheophyta</taxon>
        <taxon>Spermatophyta</taxon>
        <taxon>Magnoliopsida</taxon>
        <taxon>eudicotyledons</taxon>
        <taxon>Gunneridae</taxon>
        <taxon>Pentapetalae</taxon>
        <taxon>asterids</taxon>
        <taxon>lamiids</taxon>
        <taxon>Solanales</taxon>
        <taxon>Solanaceae</taxon>
        <taxon>Solanoideae</taxon>
        <taxon>Solaneae</taxon>
        <taxon>Solanum</taxon>
        <taxon>Solanum subgen. Lycopersicon</taxon>
    </lineage>
</organism>
<reference evidence="2" key="1">
    <citation type="submission" date="2019-05" db="EMBL/GenBank/DDBJ databases">
        <title>The de novo reference genome and transcriptome assemblies of the wild tomato species Solanum chilense.</title>
        <authorList>
            <person name="Stam R."/>
            <person name="Nosenko T."/>
            <person name="Hoerger A.C."/>
            <person name="Stephan W."/>
            <person name="Seidel M.A."/>
            <person name="Kuhn J.M.M."/>
            <person name="Haberer G."/>
            <person name="Tellier A."/>
        </authorList>
    </citation>
    <scope>NUCLEOTIDE SEQUENCE</scope>
    <source>
        <tissue evidence="2">Mature leaves</tissue>
    </source>
</reference>
<comment type="caution">
    <text evidence="2">The sequence shown here is derived from an EMBL/GenBank/DDBJ whole genome shotgun (WGS) entry which is preliminary data.</text>
</comment>
<feature type="region of interest" description="Disordered" evidence="1">
    <location>
        <begin position="1"/>
        <end position="32"/>
    </location>
</feature>
<feature type="compositionally biased region" description="Basic and acidic residues" evidence="1">
    <location>
        <begin position="1"/>
        <end position="12"/>
    </location>
</feature>
<proteinExistence type="predicted"/>
<evidence type="ECO:0000313" key="2">
    <source>
        <dbReference type="EMBL" id="TMW89471.1"/>
    </source>
</evidence>
<dbReference type="AlphaFoldDB" id="A0A6N2B8D3"/>
<dbReference type="EMBL" id="RXGB01004538">
    <property type="protein sequence ID" value="TMW89471.1"/>
    <property type="molecule type" value="Genomic_DNA"/>
</dbReference>
<sequence length="114" mass="12880">MNTRRNTERRLEEEESNVGVPPRGDQVPPLEEDVNDDQSLVIPLHLTDENIKASLFQMSQTITTQAEAATTQAQDMTTHANREIVPRSHQQVATMASHLRKFTSMNLHTLYGVL</sequence>
<evidence type="ECO:0000256" key="1">
    <source>
        <dbReference type="SAM" id="MobiDB-lite"/>
    </source>
</evidence>
<accession>A0A6N2B8D3</accession>